<feature type="transmembrane region" description="Helical" evidence="1">
    <location>
        <begin position="915"/>
        <end position="934"/>
    </location>
</feature>
<dbReference type="AlphaFoldDB" id="A0A062Y182"/>
<dbReference type="Proteomes" id="UP000027284">
    <property type="component" value="Unassembled WGS sequence"/>
</dbReference>
<keyword evidence="1" id="KW-1133">Transmembrane helix</keyword>
<feature type="transmembrane region" description="Helical" evidence="1">
    <location>
        <begin position="366"/>
        <end position="386"/>
    </location>
</feature>
<organism evidence="2 3">
    <name type="scientific">Thermoanaerobaculum aquaticum</name>
    <dbReference type="NCBI Taxonomy" id="1312852"/>
    <lineage>
        <taxon>Bacteria</taxon>
        <taxon>Pseudomonadati</taxon>
        <taxon>Acidobacteriota</taxon>
        <taxon>Thermoanaerobaculia</taxon>
        <taxon>Thermoanaerobaculales</taxon>
        <taxon>Thermoanaerobaculaceae</taxon>
        <taxon>Thermoanaerobaculum</taxon>
    </lineage>
</organism>
<dbReference type="OrthoDB" id="134460at2"/>
<keyword evidence="3" id="KW-1185">Reference proteome</keyword>
<feature type="transmembrane region" description="Helical" evidence="1">
    <location>
        <begin position="318"/>
        <end position="335"/>
    </location>
</feature>
<dbReference type="InterPro" id="IPR018746">
    <property type="entry name" value="DUF2298"/>
</dbReference>
<reference evidence="2 3" key="1">
    <citation type="submission" date="2014-04" db="EMBL/GenBank/DDBJ databases">
        <title>The Genome Sequence of Thermoanaerobaculum aquaticum MP-01, The First Cultivated Group 23 Acidobacterium.</title>
        <authorList>
            <person name="Stamps B.W."/>
            <person name="Losey N.A."/>
            <person name="Lawson P.A."/>
            <person name="Stevenson B.S."/>
        </authorList>
    </citation>
    <scope>NUCLEOTIDE SEQUENCE [LARGE SCALE GENOMIC DNA]</scope>
    <source>
        <strain evidence="2 3">MP-01</strain>
    </source>
</reference>
<feature type="transmembrane region" description="Helical" evidence="1">
    <location>
        <begin position="341"/>
        <end position="359"/>
    </location>
</feature>
<evidence type="ECO:0008006" key="4">
    <source>
        <dbReference type="Google" id="ProtNLM"/>
    </source>
</evidence>
<feature type="transmembrane region" description="Helical" evidence="1">
    <location>
        <begin position="102"/>
        <end position="120"/>
    </location>
</feature>
<feature type="transmembrane region" description="Helical" evidence="1">
    <location>
        <begin position="1017"/>
        <end position="1035"/>
    </location>
</feature>
<evidence type="ECO:0000313" key="3">
    <source>
        <dbReference type="Proteomes" id="UP000027284"/>
    </source>
</evidence>
<feature type="transmembrane region" description="Helical" evidence="1">
    <location>
        <begin position="756"/>
        <end position="780"/>
    </location>
</feature>
<feature type="transmembrane region" description="Helical" evidence="1">
    <location>
        <begin position="1047"/>
        <end position="1068"/>
    </location>
</feature>
<dbReference type="PANTHER" id="PTHR10790:SF51">
    <property type="entry name" value="TETRATRICOPEPTIDE REPEAT PROTEIN"/>
    <property type="match status" value="1"/>
</dbReference>
<feature type="transmembrane region" description="Helical" evidence="1">
    <location>
        <begin position="787"/>
        <end position="804"/>
    </location>
</feature>
<dbReference type="PANTHER" id="PTHR10790">
    <property type="entry name" value="TPR-DOMAIN CONTAINING PROTEIN"/>
    <property type="match status" value="1"/>
</dbReference>
<evidence type="ECO:0000256" key="1">
    <source>
        <dbReference type="SAM" id="Phobius"/>
    </source>
</evidence>
<feature type="transmembrane region" description="Helical" evidence="1">
    <location>
        <begin position="288"/>
        <end position="306"/>
    </location>
</feature>
<feature type="transmembrane region" description="Helical" evidence="1">
    <location>
        <begin position="622"/>
        <end position="643"/>
    </location>
</feature>
<feature type="transmembrane region" description="Helical" evidence="1">
    <location>
        <begin position="986"/>
        <end position="1005"/>
    </location>
</feature>
<sequence length="1211" mass="135429">MKHKKLFFPFVLAATLRFTGLAWDGWYHQHPDERFLVMVAESLSFPKSLGEALDPNRTPLNPQNHPEFGFYVYGALFPNLNFTVAKLFGLAHYRGLLQTGRVLASLFDCLTLWVLSLTAWRLAGPGAATTVAWLYAFSGLLVQNARFGTPDALGMLAVALCLAFSLRAQSTPRAALAGLAVGLAAAVRPNLVTMALPVSLALLLMPLRKPTARPWLSRVLWLLVAGGTALVTWKLLDPGFFATTFSPLPHPRRLASFRELAGFVSGEGQYPPNLQWADRGPVFLLSNYLFWGLGPALGLAFAWSLVGTFKRALLGDRHTWVMLAWLVPVTAFQATRLVCSARHYLGATPFFFLLLAIIVRRWPAKLRVALVVLTLPWGLAWAARAWQPYTRLEASEYLRAHFPPETVIATEAWDDGLPIDYGAERFRYREIPVYAPDTQEKREQLLAILHEAKVIVLSSQRGVGSICRVPDAYPLMSEFYHLLFGGQLGFRLVHSQERRLGWGRWGLSDLGAEEAFSVYDHPPVWIFAKDASYNPEMVTHLLARVRLPENTDWHTRELEARGLPPYLKIPAQAYSTFFNWGRGFLAQGASTLLWLLWCEWLGLLATVWLVHKCGLGRPAGSLLARPLAFLVLGMVLLWTGTLGMPRWQWLPWVVVALILSWRWRFLLWSTLNHAEVGFARHLFVFTFIIFLAIRAFNPEIYWGEKPMDSAIFFSLVRSPSVPLADPWFAGYPINYYFFGFLPHVALASASLAHPAVAFNLAAATVPALTFLGAASVSFTFCQRKSSALLGGVMAQLAGTAYLLVRPGHLLSPNFDRFWASSRVIPEGINEYPVWTALFADLHAHFLSFPGFLTTVALLLFLAQGWYQARSLLFPLALALAAQYMSNTWEMPALAFLFMVAVGASMSTAPRPYVCGLWFGARTLFFAALLTYPFLSAQHLPQGRFFLEKGQGVTWDQYLELYGVHGVVFLLVLVAAWQGLSWVPHRWFVGAVALLATAYIWGPVYFTLVDKMNTYFKLGLQAFLLLGAFAGGLWGKSYELSPTWPRRLLRGCAWALMAVGLAQATWNAWAVVTTRRLPGPRPTLDGQAYLRSAQPPVAVAAERCQKSPLGVVAEEASPSYGDNLRLPMFCGVPAMVGWDYHLWQRGKSQAEIRLRMADLDLILRGSPPEMAKALANRWDIDWRASWQEPPSPLPDFEPLSETDGRVWVRSKK</sequence>
<keyword evidence="1" id="KW-0472">Membrane</keyword>
<gene>
    <name evidence="2" type="ORF">EG19_10205</name>
</gene>
<feature type="transmembrane region" description="Helical" evidence="1">
    <location>
        <begin position="219"/>
        <end position="236"/>
    </location>
</feature>
<dbReference type="EMBL" id="JMFG01000006">
    <property type="protein sequence ID" value="KDA54530.1"/>
    <property type="molecule type" value="Genomic_DNA"/>
</dbReference>
<evidence type="ECO:0000313" key="2">
    <source>
        <dbReference type="EMBL" id="KDA54530.1"/>
    </source>
</evidence>
<feature type="transmembrane region" description="Helical" evidence="1">
    <location>
        <begin position="678"/>
        <end position="696"/>
    </location>
</feature>
<feature type="transmembrane region" description="Helical" evidence="1">
    <location>
        <begin position="649"/>
        <end position="666"/>
    </location>
</feature>
<feature type="transmembrane region" description="Helical" evidence="1">
    <location>
        <begin position="174"/>
        <end position="207"/>
    </location>
</feature>
<feature type="transmembrane region" description="Helical" evidence="1">
    <location>
        <begin position="70"/>
        <end position="90"/>
    </location>
</feature>
<feature type="transmembrane region" description="Helical" evidence="1">
    <location>
        <begin position="841"/>
        <end position="861"/>
    </location>
</feature>
<feature type="transmembrane region" description="Helical" evidence="1">
    <location>
        <begin position="890"/>
        <end position="908"/>
    </location>
</feature>
<dbReference type="RefSeq" id="WP_038047050.1">
    <property type="nucleotide sequence ID" value="NZ_JMFG01000006.1"/>
</dbReference>
<protein>
    <recommendedName>
        <fullName evidence="4">Glycosyltransferase RgtA/B/C/D-like domain-containing protein</fullName>
    </recommendedName>
</protein>
<keyword evidence="1" id="KW-0812">Transmembrane</keyword>
<feature type="transmembrane region" description="Helical" evidence="1">
    <location>
        <begin position="592"/>
        <end position="610"/>
    </location>
</feature>
<dbReference type="STRING" id="1312852.EG19_10205"/>
<comment type="caution">
    <text evidence="2">The sequence shown here is derived from an EMBL/GenBank/DDBJ whole genome shotgun (WGS) entry which is preliminary data.</text>
</comment>
<accession>A0A062Y182</accession>
<feature type="transmembrane region" description="Helical" evidence="1">
    <location>
        <begin position="961"/>
        <end position="979"/>
    </location>
</feature>
<dbReference type="Pfam" id="PF10060">
    <property type="entry name" value="DUF2298"/>
    <property type="match status" value="1"/>
</dbReference>
<name>A0A062Y182_9BACT</name>
<proteinExistence type="predicted"/>